<dbReference type="SUPFAM" id="SSF56935">
    <property type="entry name" value="Porins"/>
    <property type="match status" value="1"/>
</dbReference>
<keyword evidence="5 11" id="KW-0812">Transmembrane</keyword>
<evidence type="ECO:0000259" key="13">
    <source>
        <dbReference type="Pfam" id="PF07715"/>
    </source>
</evidence>
<keyword evidence="2 11" id="KW-0813">Transport</keyword>
<feature type="domain" description="TonB-dependent receptor plug" evidence="13">
    <location>
        <begin position="50"/>
        <end position="146"/>
    </location>
</feature>
<dbReference type="Gene3D" id="2.40.170.20">
    <property type="entry name" value="TonB-dependent receptor, beta-barrel domain"/>
    <property type="match status" value="1"/>
</dbReference>
<evidence type="ECO:0000313" key="14">
    <source>
        <dbReference type="EMBL" id="SIO14352.1"/>
    </source>
</evidence>
<dbReference type="PROSITE" id="PS52016">
    <property type="entry name" value="TONB_DEPENDENT_REC_3"/>
    <property type="match status" value="1"/>
</dbReference>
<dbReference type="EMBL" id="FSRQ01000002">
    <property type="protein sequence ID" value="SIO14352.1"/>
    <property type="molecule type" value="Genomic_DNA"/>
</dbReference>
<evidence type="ECO:0000256" key="6">
    <source>
        <dbReference type="ARBA" id="ARBA00022729"/>
    </source>
</evidence>
<dbReference type="GO" id="GO:0009279">
    <property type="term" value="C:cell outer membrane"/>
    <property type="evidence" value="ECO:0007669"/>
    <property type="project" value="UniProtKB-SubCell"/>
</dbReference>
<keyword evidence="3 11" id="KW-1134">Transmembrane beta strand</keyword>
<gene>
    <name evidence="14" type="ORF">SAMN05421769_2174</name>
</gene>
<dbReference type="Proteomes" id="UP000184782">
    <property type="component" value="Unassembled WGS sequence"/>
</dbReference>
<keyword evidence="7" id="KW-0408">Iron</keyword>
<dbReference type="Pfam" id="PF07715">
    <property type="entry name" value="Plug"/>
    <property type="match status" value="1"/>
</dbReference>
<organism evidence="14 15">
    <name type="scientific">Chryseobacterium scophthalmum</name>
    <dbReference type="NCBI Taxonomy" id="59733"/>
    <lineage>
        <taxon>Bacteria</taxon>
        <taxon>Pseudomonadati</taxon>
        <taxon>Bacteroidota</taxon>
        <taxon>Flavobacteriia</taxon>
        <taxon>Flavobacteriales</taxon>
        <taxon>Weeksellaceae</taxon>
        <taxon>Chryseobacterium group</taxon>
        <taxon>Chryseobacterium</taxon>
    </lineage>
</organism>
<feature type="signal peptide" evidence="12">
    <location>
        <begin position="1"/>
        <end position="17"/>
    </location>
</feature>
<keyword evidence="9 11" id="KW-0472">Membrane</keyword>
<evidence type="ECO:0000313" key="15">
    <source>
        <dbReference type="Proteomes" id="UP000184782"/>
    </source>
</evidence>
<proteinExistence type="inferred from homology"/>
<name>A0A1N6H3Q2_9FLAO</name>
<reference evidence="15" key="1">
    <citation type="submission" date="2016-12" db="EMBL/GenBank/DDBJ databases">
        <authorList>
            <person name="Varghese N."/>
            <person name="Submissions S."/>
        </authorList>
    </citation>
    <scope>NUCLEOTIDE SEQUENCE [LARGE SCALE GENOMIC DNA]</scope>
    <source>
        <strain evidence="15">DSM 16779</strain>
    </source>
</reference>
<evidence type="ECO:0000256" key="11">
    <source>
        <dbReference type="PROSITE-ProRule" id="PRU01360"/>
    </source>
</evidence>
<dbReference type="InterPro" id="IPR037066">
    <property type="entry name" value="Plug_dom_sf"/>
</dbReference>
<dbReference type="InterPro" id="IPR036942">
    <property type="entry name" value="Beta-barrel_TonB_sf"/>
</dbReference>
<dbReference type="InterPro" id="IPR039426">
    <property type="entry name" value="TonB-dep_rcpt-like"/>
</dbReference>
<evidence type="ECO:0000256" key="4">
    <source>
        <dbReference type="ARBA" id="ARBA00022496"/>
    </source>
</evidence>
<dbReference type="PANTHER" id="PTHR32552">
    <property type="entry name" value="FERRICHROME IRON RECEPTOR-RELATED"/>
    <property type="match status" value="1"/>
</dbReference>
<keyword evidence="6 12" id="KW-0732">Signal</keyword>
<evidence type="ECO:0000256" key="1">
    <source>
        <dbReference type="ARBA" id="ARBA00004571"/>
    </source>
</evidence>
<keyword evidence="4" id="KW-0410">Iron transport</keyword>
<dbReference type="GO" id="GO:0015344">
    <property type="term" value="F:siderophore uptake transmembrane transporter activity"/>
    <property type="evidence" value="ECO:0007669"/>
    <property type="project" value="TreeGrafter"/>
</dbReference>
<keyword evidence="8" id="KW-0406">Ion transport</keyword>
<evidence type="ECO:0000256" key="9">
    <source>
        <dbReference type="ARBA" id="ARBA00023136"/>
    </source>
</evidence>
<comment type="similarity">
    <text evidence="11">Belongs to the TonB-dependent receptor family.</text>
</comment>
<feature type="chain" id="PRO_5012229998" evidence="12">
    <location>
        <begin position="18"/>
        <end position="710"/>
    </location>
</feature>
<evidence type="ECO:0000256" key="10">
    <source>
        <dbReference type="ARBA" id="ARBA00023237"/>
    </source>
</evidence>
<dbReference type="RefSeq" id="WP_074230355.1">
    <property type="nucleotide sequence ID" value="NZ_FSRQ01000002.1"/>
</dbReference>
<dbReference type="Gene3D" id="2.170.130.10">
    <property type="entry name" value="TonB-dependent receptor, plug domain"/>
    <property type="match status" value="1"/>
</dbReference>
<keyword evidence="15" id="KW-1185">Reference proteome</keyword>
<dbReference type="STRING" id="59733.SAMN05421769_2174"/>
<dbReference type="PANTHER" id="PTHR32552:SF68">
    <property type="entry name" value="FERRICHROME OUTER MEMBRANE TRANSPORTER_PHAGE RECEPTOR"/>
    <property type="match status" value="1"/>
</dbReference>
<dbReference type="InterPro" id="IPR012910">
    <property type="entry name" value="Plug_dom"/>
</dbReference>
<evidence type="ECO:0000256" key="12">
    <source>
        <dbReference type="SAM" id="SignalP"/>
    </source>
</evidence>
<evidence type="ECO:0000256" key="8">
    <source>
        <dbReference type="ARBA" id="ARBA00023065"/>
    </source>
</evidence>
<comment type="subcellular location">
    <subcellularLocation>
        <location evidence="1 11">Cell outer membrane</location>
        <topology evidence="1 11">Multi-pass membrane protein</topology>
    </subcellularLocation>
</comment>
<evidence type="ECO:0000256" key="2">
    <source>
        <dbReference type="ARBA" id="ARBA00022448"/>
    </source>
</evidence>
<evidence type="ECO:0000256" key="3">
    <source>
        <dbReference type="ARBA" id="ARBA00022452"/>
    </source>
</evidence>
<dbReference type="AlphaFoldDB" id="A0A1N6H3Q2"/>
<dbReference type="OrthoDB" id="9761152at2"/>
<evidence type="ECO:0000256" key="7">
    <source>
        <dbReference type="ARBA" id="ARBA00023004"/>
    </source>
</evidence>
<accession>A0A1N6H3Q2</accession>
<sequence length="710" mass="81408">MKGLFFLGLTASSLSFAQTLNNDSLKIREIEAVNFTKRLPVAKEIINVQKDLDGRNLGQDLPILLKNQTSIISTSDAGNGVGYTGFRIRGVAGRGINVMMNGVPFNDSESQGTFFVNVPDLTSSASQIVIQRGVGTSNNGVSAFGASINVISKEPEEKFYFKTDDSYGSFNTYKYSAEVGSGKFWKDRLSVMGRYSYIHSDGYIDRAFSDLNSYNFTALFEEGKTKLRLMAFGGKEKTYQAWNGIDRQTWETNPRLNYSGQYTDLFTGEEKFYDNETDNYRQNHYQFLWEQNINERWNLETTLHYTKGRGFYENYVRVNEEDEDATHYSNYNLPVFELNGSPVNQTDFIRKKWLNNDFYGLVSTLYGKFENLDLNFGLVGNQYYGRHYGNVTGVYFPNIDEYEYYRNRSVKTEVAAFAKALIKVNDFEFFGDLQLRNIDYDTKILMEGDGEGANLDKNWLFFNPKAGVNYKLGNGKVFFSYAHAQREPNRDDLISNNDVKSEKLHDFEAGIEKQFGKVAFTANLYYMYYLNQLVLNGQISNIGEFIRTNSGKSYRRGVEIGALAKLSKQWEISANVSVSQNRNLDFRIKNKKEITELGNTEISFSPNLIANISLKYNPTKNFHFALMNQFVGKQYLDNTETQSLQLDDYLLTDFNAQYDFKIAKHEVALKLLVNNIFNQKYVNNGYVYNGPVYFSQAGTNFMFGISWKIQ</sequence>
<protein>
    <submittedName>
        <fullName evidence="14">Iron complex outermembrane recepter protein</fullName>
    </submittedName>
</protein>
<keyword evidence="10 11" id="KW-0998">Cell outer membrane</keyword>
<evidence type="ECO:0000256" key="5">
    <source>
        <dbReference type="ARBA" id="ARBA00022692"/>
    </source>
</evidence>